<dbReference type="EMBL" id="JACHNE010000001">
    <property type="protein sequence ID" value="MBB5796880.1"/>
    <property type="molecule type" value="Genomic_DNA"/>
</dbReference>
<gene>
    <name evidence="2" type="ORF">HDA41_004844</name>
</gene>
<comment type="caution">
    <text evidence="2">The sequence shown here is derived from an EMBL/GenBank/DDBJ whole genome shotgun (WGS) entry which is preliminary data.</text>
</comment>
<evidence type="ECO:0000313" key="3">
    <source>
        <dbReference type="Proteomes" id="UP000590647"/>
    </source>
</evidence>
<protein>
    <submittedName>
        <fullName evidence="2">Uncharacterized protein</fullName>
    </submittedName>
</protein>
<feature type="region of interest" description="Disordered" evidence="1">
    <location>
        <begin position="1"/>
        <end position="65"/>
    </location>
</feature>
<evidence type="ECO:0000313" key="2">
    <source>
        <dbReference type="EMBL" id="MBB5796880.1"/>
    </source>
</evidence>
<feature type="compositionally biased region" description="Basic and acidic residues" evidence="1">
    <location>
        <begin position="8"/>
        <end position="20"/>
    </location>
</feature>
<accession>A0A7W9H711</accession>
<reference evidence="2 3" key="1">
    <citation type="submission" date="2020-08" db="EMBL/GenBank/DDBJ databases">
        <title>Sequencing the genomes of 1000 actinobacteria strains.</title>
        <authorList>
            <person name="Klenk H.-P."/>
        </authorList>
    </citation>
    <scope>NUCLEOTIDE SEQUENCE [LARGE SCALE GENOMIC DNA]</scope>
    <source>
        <strain evidence="2 3">DSM 40084</strain>
    </source>
</reference>
<evidence type="ECO:0000256" key="1">
    <source>
        <dbReference type="SAM" id="MobiDB-lite"/>
    </source>
</evidence>
<name>A0A7W9H711_9ACTN</name>
<organism evidence="2 3">
    <name type="scientific">Streptomyces caelestis</name>
    <dbReference type="NCBI Taxonomy" id="36816"/>
    <lineage>
        <taxon>Bacteria</taxon>
        <taxon>Bacillati</taxon>
        <taxon>Actinomycetota</taxon>
        <taxon>Actinomycetes</taxon>
        <taxon>Kitasatosporales</taxon>
        <taxon>Streptomycetaceae</taxon>
        <taxon>Streptomyces</taxon>
    </lineage>
</organism>
<feature type="compositionally biased region" description="Basic residues" evidence="1">
    <location>
        <begin position="33"/>
        <end position="44"/>
    </location>
</feature>
<sequence>MTLSGTGVDDHDVELAHAAEHPAALSGHAGLRGGRRLVGSRRRAQPGATPHDLGSRLNESCKKAA</sequence>
<keyword evidence="3" id="KW-1185">Reference proteome</keyword>
<dbReference type="Proteomes" id="UP000590647">
    <property type="component" value="Unassembled WGS sequence"/>
</dbReference>
<proteinExistence type="predicted"/>
<dbReference type="AlphaFoldDB" id="A0A7W9H711"/>